<sequence length="108" mass="11711">MGVRPPQNDSSEPDAVAFGIAALDERLDRSGVQFPATTDEVLAAVDDTSVPYDAGGGTLDLESALERVPADRFETETEFLNALHPVFEEHRERGAGSLVSRLRNLFPL</sequence>
<organism evidence="1 2">
    <name type="scientific">Candidatus Halobonum tyrrellensis G22</name>
    <dbReference type="NCBI Taxonomy" id="1324957"/>
    <lineage>
        <taxon>Archaea</taxon>
        <taxon>Methanobacteriati</taxon>
        <taxon>Methanobacteriota</taxon>
        <taxon>Stenosarchaea group</taxon>
        <taxon>Halobacteria</taxon>
        <taxon>Halobacteriales</taxon>
        <taxon>Haloferacaceae</taxon>
        <taxon>Candidatus Halobonum</taxon>
    </lineage>
</organism>
<dbReference type="Pfam" id="PF19102">
    <property type="entry name" value="DUF5789"/>
    <property type="match status" value="1"/>
</dbReference>
<dbReference type="InterPro" id="IPR043899">
    <property type="entry name" value="DUF5789"/>
</dbReference>
<comment type="caution">
    <text evidence="1">The sequence shown here is derived from an EMBL/GenBank/DDBJ whole genome shotgun (WGS) entry which is preliminary data.</text>
</comment>
<gene>
    <name evidence="1" type="ORF">K933_06238</name>
</gene>
<keyword evidence="2" id="KW-1185">Reference proteome</keyword>
<reference evidence="1 2" key="1">
    <citation type="journal article" date="2013" name="Genome Announc.">
        <title>Draft Genome Sequence of 'Candidatus Halobonum tyrrellensis' Strain G22, Isolated from the Hypersaline Waters of Lake Tyrrell, Australia.</title>
        <authorList>
            <person name="Ugalde J.A."/>
            <person name="Narasingarao P."/>
            <person name="Kuo S."/>
            <person name="Podell S."/>
            <person name="Allen E.E."/>
        </authorList>
    </citation>
    <scope>NUCLEOTIDE SEQUENCE [LARGE SCALE GENOMIC DNA]</scope>
    <source>
        <strain evidence="1 2">G22</strain>
    </source>
</reference>
<dbReference type="eggNOG" id="arCOG04575">
    <property type="taxonomic scope" value="Archaea"/>
</dbReference>
<protein>
    <submittedName>
        <fullName evidence="1">Uncharacterized protein</fullName>
    </submittedName>
</protein>
<dbReference type="Proteomes" id="UP000017840">
    <property type="component" value="Unassembled WGS sequence"/>
</dbReference>
<dbReference type="AlphaFoldDB" id="V4GV53"/>
<accession>V4GV53</accession>
<proteinExistence type="predicted"/>
<dbReference type="OrthoDB" id="317711at2157"/>
<dbReference type="EMBL" id="ASGZ01000020">
    <property type="protein sequence ID" value="ESP89026.1"/>
    <property type="molecule type" value="Genomic_DNA"/>
</dbReference>
<name>V4GV53_9EURY</name>
<evidence type="ECO:0000313" key="1">
    <source>
        <dbReference type="EMBL" id="ESP89026.1"/>
    </source>
</evidence>
<evidence type="ECO:0000313" key="2">
    <source>
        <dbReference type="Proteomes" id="UP000017840"/>
    </source>
</evidence>
<dbReference type="RefSeq" id="WP_023393835.1">
    <property type="nucleotide sequence ID" value="NZ_ASGZ01000020.1"/>
</dbReference>